<organism evidence="2 3">
    <name type="scientific">Bifidobacterium longum subsp. infantis</name>
    <dbReference type="NCBI Taxonomy" id="1682"/>
    <lineage>
        <taxon>Bacteria</taxon>
        <taxon>Bacillati</taxon>
        <taxon>Actinomycetota</taxon>
        <taxon>Actinomycetes</taxon>
        <taxon>Bifidobacteriales</taxon>
        <taxon>Bifidobacteriaceae</taxon>
        <taxon>Bifidobacterium</taxon>
    </lineage>
</organism>
<gene>
    <name evidence="2" type="ORF">BLI009_05790</name>
</gene>
<dbReference type="AlphaFoldDB" id="A0AAX1LHA5"/>
<feature type="domain" description="Fic/DOC N-terminal" evidence="1">
    <location>
        <begin position="2"/>
        <end position="82"/>
    </location>
</feature>
<evidence type="ECO:0000313" key="2">
    <source>
        <dbReference type="EMBL" id="QSP96612.1"/>
    </source>
</evidence>
<dbReference type="RefSeq" id="WP_206648208.1">
    <property type="nucleotide sequence ID" value="NZ_CP071248.1"/>
</dbReference>
<name>A0AAX1LHA5_BIFLI</name>
<proteinExistence type="predicted"/>
<dbReference type="Proteomes" id="UP000663618">
    <property type="component" value="Chromosome"/>
</dbReference>
<sequence>MEEAAHALGRFDAYAAVKFGTSGHEISPMASILLRTESTSSSQIENLTVGAKKLALQELGEGGSDNARVVTGNVRAMESALEFAHDWDQAWR</sequence>
<dbReference type="EMBL" id="CP071248">
    <property type="protein sequence ID" value="QSP96612.1"/>
    <property type="molecule type" value="Genomic_DNA"/>
</dbReference>
<dbReference type="InterPro" id="IPR025758">
    <property type="entry name" value="Fic/DOC_N"/>
</dbReference>
<protein>
    <recommendedName>
        <fullName evidence="1">Fic/DOC N-terminal domain-containing protein</fullName>
    </recommendedName>
</protein>
<reference evidence="2" key="1">
    <citation type="submission" date="2021-03" db="EMBL/GenBank/DDBJ databases">
        <title>Genome sequencing of Bifidobacterium longum subsp. infantis JCM 7009.</title>
        <authorList>
            <person name="Kim J."/>
        </authorList>
    </citation>
    <scope>NUCLEOTIDE SEQUENCE</scope>
    <source>
        <strain evidence="2">JCM 7009</strain>
    </source>
</reference>
<dbReference type="Pfam" id="PF13784">
    <property type="entry name" value="Fic_N"/>
    <property type="match status" value="1"/>
</dbReference>
<accession>A0AAX1LHA5</accession>
<evidence type="ECO:0000313" key="3">
    <source>
        <dbReference type="Proteomes" id="UP000663618"/>
    </source>
</evidence>
<evidence type="ECO:0000259" key="1">
    <source>
        <dbReference type="Pfam" id="PF13784"/>
    </source>
</evidence>